<dbReference type="Pfam" id="PF13230">
    <property type="entry name" value="GATase_4"/>
    <property type="match status" value="1"/>
</dbReference>
<protein>
    <submittedName>
        <fullName evidence="3">N-terminal nucleophile aminohydrolase</fullName>
    </submittedName>
</protein>
<dbReference type="Gene3D" id="3.60.20.10">
    <property type="entry name" value="Glutamine Phosphoribosylpyrophosphate, subunit 1, domain 1"/>
    <property type="match status" value="1"/>
</dbReference>
<dbReference type="CDD" id="cd01908">
    <property type="entry name" value="YafJ"/>
    <property type="match status" value="1"/>
</dbReference>
<organism evidence="3 4">
    <name type="scientific">Zopfia rhizophila CBS 207.26</name>
    <dbReference type="NCBI Taxonomy" id="1314779"/>
    <lineage>
        <taxon>Eukaryota</taxon>
        <taxon>Fungi</taxon>
        <taxon>Dikarya</taxon>
        <taxon>Ascomycota</taxon>
        <taxon>Pezizomycotina</taxon>
        <taxon>Dothideomycetes</taxon>
        <taxon>Dothideomycetes incertae sedis</taxon>
        <taxon>Zopfiaceae</taxon>
        <taxon>Zopfia</taxon>
    </lineage>
</organism>
<dbReference type="GO" id="GO:0061672">
    <property type="term" value="C:glutathione hydrolase complex"/>
    <property type="evidence" value="ECO:0007669"/>
    <property type="project" value="TreeGrafter"/>
</dbReference>
<proteinExistence type="predicted"/>
<keyword evidence="4" id="KW-1185">Reference proteome</keyword>
<dbReference type="Proteomes" id="UP000800200">
    <property type="component" value="Unassembled WGS sequence"/>
</dbReference>
<evidence type="ECO:0000256" key="1">
    <source>
        <dbReference type="ARBA" id="ARBA00022962"/>
    </source>
</evidence>
<keyword evidence="1" id="KW-0315">Glutamine amidotransferase</keyword>
<dbReference type="InterPro" id="IPR052373">
    <property type="entry name" value="Gamma-glu_amide_hydrolase"/>
</dbReference>
<dbReference type="PROSITE" id="PS51278">
    <property type="entry name" value="GATASE_TYPE_2"/>
    <property type="match status" value="1"/>
</dbReference>
<dbReference type="GO" id="GO:0008242">
    <property type="term" value="F:omega peptidase activity"/>
    <property type="evidence" value="ECO:0007669"/>
    <property type="project" value="TreeGrafter"/>
</dbReference>
<accession>A0A6A6EH45</accession>
<dbReference type="InterPro" id="IPR017932">
    <property type="entry name" value="GATase_2_dom"/>
</dbReference>
<dbReference type="InterPro" id="IPR029055">
    <property type="entry name" value="Ntn_hydrolases_N"/>
</dbReference>
<evidence type="ECO:0000313" key="4">
    <source>
        <dbReference type="Proteomes" id="UP000800200"/>
    </source>
</evidence>
<dbReference type="SUPFAM" id="SSF56235">
    <property type="entry name" value="N-terminal nucleophile aminohydrolases (Ntn hydrolases)"/>
    <property type="match status" value="1"/>
</dbReference>
<dbReference type="PANTHER" id="PTHR43187">
    <property type="entry name" value="GLUTAMINE AMIDOTRANSFERASE DUG3-RELATED"/>
    <property type="match status" value="1"/>
</dbReference>
<dbReference type="AlphaFoldDB" id="A0A6A6EH45"/>
<dbReference type="OrthoDB" id="14446at2759"/>
<dbReference type="FunFam" id="3.60.20.10:FF:000045">
    <property type="entry name" value="Glutamine amidotransferase DUG3"/>
    <property type="match status" value="1"/>
</dbReference>
<dbReference type="GO" id="GO:0005737">
    <property type="term" value="C:cytoplasm"/>
    <property type="evidence" value="ECO:0007669"/>
    <property type="project" value="TreeGrafter"/>
</dbReference>
<sequence>MCRFMVYKGKDEILLSKLILNPTHSILTQSFDSRLRLDRRRPHNGDGFGIGYYTSPSLGPAPCVFTSTIPAWNCINLSRLASKTTSSLLFAHVRATTEGNLSDSNCHPFVYGRLMFMHNGGIGCWKAIKRRLAISLNEQWFSLVQGSTDSEWAFALFLDCLDKAGHSPSKEVDEKGFGHTVLRKAILKTIERINGFIREAKGEGSGGSEEDSRSLLNFAVTDGQSVVCTRYVSSRTDEAASLFFSSGTSWKEQSAKKGGGGCESDPGQKDYIMERRDKGSDIVLVASEPLTFERDNWVTVPTNSTLTISNQTVMIHPIIDEFYSSNPAHTRSAGFAQAKGQTITGLDKRVLSQPATGAATPDVNGRDREVVNEAIRRLRVE</sequence>
<name>A0A6A6EH45_9PEZI</name>
<dbReference type="GO" id="GO:0006751">
    <property type="term" value="P:glutathione catabolic process"/>
    <property type="evidence" value="ECO:0007669"/>
    <property type="project" value="TreeGrafter"/>
</dbReference>
<feature type="domain" description="Glutamine amidotransferase type-2" evidence="2">
    <location>
        <begin position="2"/>
        <end position="275"/>
    </location>
</feature>
<dbReference type="PANTHER" id="PTHR43187:SF1">
    <property type="entry name" value="GLUTAMINE AMIDOTRANSFERASE DUG3-RELATED"/>
    <property type="match status" value="1"/>
</dbReference>
<evidence type="ECO:0000259" key="2">
    <source>
        <dbReference type="PROSITE" id="PS51278"/>
    </source>
</evidence>
<evidence type="ECO:0000313" key="3">
    <source>
        <dbReference type="EMBL" id="KAF2190162.1"/>
    </source>
</evidence>
<dbReference type="EMBL" id="ML994619">
    <property type="protein sequence ID" value="KAF2190162.1"/>
    <property type="molecule type" value="Genomic_DNA"/>
</dbReference>
<dbReference type="InterPro" id="IPR026869">
    <property type="entry name" value="EgtC-like"/>
</dbReference>
<keyword evidence="3" id="KW-0378">Hydrolase</keyword>
<gene>
    <name evidence="3" type="ORF">K469DRAFT_747389</name>
</gene>
<reference evidence="3" key="1">
    <citation type="journal article" date="2020" name="Stud. Mycol.">
        <title>101 Dothideomycetes genomes: a test case for predicting lifestyles and emergence of pathogens.</title>
        <authorList>
            <person name="Haridas S."/>
            <person name="Albert R."/>
            <person name="Binder M."/>
            <person name="Bloem J."/>
            <person name="Labutti K."/>
            <person name="Salamov A."/>
            <person name="Andreopoulos B."/>
            <person name="Baker S."/>
            <person name="Barry K."/>
            <person name="Bills G."/>
            <person name="Bluhm B."/>
            <person name="Cannon C."/>
            <person name="Castanera R."/>
            <person name="Culley D."/>
            <person name="Daum C."/>
            <person name="Ezra D."/>
            <person name="Gonzalez J."/>
            <person name="Henrissat B."/>
            <person name="Kuo A."/>
            <person name="Liang C."/>
            <person name="Lipzen A."/>
            <person name="Lutzoni F."/>
            <person name="Magnuson J."/>
            <person name="Mondo S."/>
            <person name="Nolan M."/>
            <person name="Ohm R."/>
            <person name="Pangilinan J."/>
            <person name="Park H.-J."/>
            <person name="Ramirez L."/>
            <person name="Alfaro M."/>
            <person name="Sun H."/>
            <person name="Tritt A."/>
            <person name="Yoshinaga Y."/>
            <person name="Zwiers L.-H."/>
            <person name="Turgeon B."/>
            <person name="Goodwin S."/>
            <person name="Spatafora J."/>
            <person name="Crous P."/>
            <person name="Grigoriev I."/>
        </authorList>
    </citation>
    <scope>NUCLEOTIDE SEQUENCE</scope>
    <source>
        <strain evidence="3">CBS 207.26</strain>
    </source>
</reference>